<dbReference type="KEGG" id="fpz:LA55_1946"/>
<gene>
    <name evidence="1" type="ORF">LA55_1946</name>
</gene>
<sequence>MNKQICFSCKYTRPCYFYDLNKKPICNICANEVYRCCKTCGKKIPAGFGNFCNGCTSMNGIYRKLRSYEFKLQNTMKLFVKFCLWLARYRDPHYSSININRFHKHFMIIDHTIMKLQKFPSFKDICSEYINISQSCSSTVLKFLKIKKLINISNQDKKEYHLQKTIHTYFKKHKHSQSIFSFAFLKYHEYLNSKPKIALSAIRQALTSANSLIEILIFYNLKDFNKEAISSFIFIYPGHKSSITGFINFLHKKNFIDYSMKTLPRTELTRPSLSEKHLEFQLLRILRFKKHSYKQKQRFLHLSLSYFHRLQLPKYSYISNRILIHTNGKYYIKLYNTIFYIPLVLQST</sequence>
<name>A0A0B6D5X6_9GAMM</name>
<protein>
    <submittedName>
        <fullName evidence="1">Uncharacterized protein</fullName>
    </submittedName>
</protein>
<organism evidence="1 2">
    <name type="scientific">Francisella philomiragia</name>
    <dbReference type="NCBI Taxonomy" id="28110"/>
    <lineage>
        <taxon>Bacteria</taxon>
        <taxon>Pseudomonadati</taxon>
        <taxon>Pseudomonadota</taxon>
        <taxon>Gammaproteobacteria</taxon>
        <taxon>Thiotrichales</taxon>
        <taxon>Francisellaceae</taxon>
        <taxon>Francisella</taxon>
    </lineage>
</organism>
<reference evidence="1 2" key="1">
    <citation type="journal article" date="2015" name="Genome Announc.">
        <title>Genome sequencing of 18 francisella strains to aid in assay development and testing.</title>
        <authorList>
            <person name="Johnson S.L."/>
            <person name="Daligault H.E."/>
            <person name="Davenport K.W."/>
            <person name="Coyne S.R."/>
            <person name="Frey K.G."/>
            <person name="Koroleva G.I."/>
            <person name="Broomall S.M."/>
            <person name="Bishop-Lilly K.A."/>
            <person name="Bruce D.C."/>
            <person name="Chertkov O."/>
            <person name="Freitas T."/>
            <person name="Jaissle J."/>
            <person name="Ladner J.T."/>
            <person name="Rosenzweig C.N."/>
            <person name="Gibbons H.S."/>
            <person name="Palacios G.F."/>
            <person name="Redden C.L."/>
            <person name="Xu Y."/>
            <person name="Minogue T.D."/>
            <person name="Chain P.S."/>
        </authorList>
    </citation>
    <scope>NUCLEOTIDE SEQUENCE [LARGE SCALE GENOMIC DNA]</scope>
    <source>
        <strain evidence="1 2">GA01-2794</strain>
    </source>
</reference>
<evidence type="ECO:0000313" key="1">
    <source>
        <dbReference type="EMBL" id="AJI54316.1"/>
    </source>
</evidence>
<evidence type="ECO:0000313" key="2">
    <source>
        <dbReference type="Proteomes" id="UP000031830"/>
    </source>
</evidence>
<dbReference type="Proteomes" id="UP000031830">
    <property type="component" value="Chromosome"/>
</dbReference>
<dbReference type="AlphaFoldDB" id="A0A0B6D5X6"/>
<accession>A0A0B6D5X6</accession>
<proteinExistence type="predicted"/>
<dbReference type="EMBL" id="CP009440">
    <property type="protein sequence ID" value="AJI54316.1"/>
    <property type="molecule type" value="Genomic_DNA"/>
</dbReference>